<gene>
    <name evidence="4" type="ORF">GCM10025783_01710</name>
</gene>
<dbReference type="InterPro" id="IPR000683">
    <property type="entry name" value="Gfo/Idh/MocA-like_OxRdtase_N"/>
</dbReference>
<organism evidence="4 5">
    <name type="scientific">Amnibacterium soli</name>
    <dbReference type="NCBI Taxonomy" id="1282736"/>
    <lineage>
        <taxon>Bacteria</taxon>
        <taxon>Bacillati</taxon>
        <taxon>Actinomycetota</taxon>
        <taxon>Actinomycetes</taxon>
        <taxon>Micrococcales</taxon>
        <taxon>Microbacteriaceae</taxon>
        <taxon>Amnibacterium</taxon>
    </lineage>
</organism>
<dbReference type="PANTHER" id="PTHR43818">
    <property type="entry name" value="BCDNA.GH03377"/>
    <property type="match status" value="1"/>
</dbReference>
<dbReference type="Pfam" id="PF01408">
    <property type="entry name" value="GFO_IDH_MocA"/>
    <property type="match status" value="1"/>
</dbReference>
<dbReference type="InterPro" id="IPR050463">
    <property type="entry name" value="Gfo/Idh/MocA_oxidrdct_glycsds"/>
</dbReference>
<keyword evidence="5" id="KW-1185">Reference proteome</keyword>
<evidence type="ECO:0000313" key="4">
    <source>
        <dbReference type="EMBL" id="GAA4735497.1"/>
    </source>
</evidence>
<dbReference type="RefSeq" id="WP_345479008.1">
    <property type="nucleotide sequence ID" value="NZ_BAABLP010000001.1"/>
</dbReference>
<evidence type="ECO:0000313" key="5">
    <source>
        <dbReference type="Proteomes" id="UP001500121"/>
    </source>
</evidence>
<feature type="region of interest" description="Disordered" evidence="2">
    <location>
        <begin position="1"/>
        <end position="27"/>
    </location>
</feature>
<dbReference type="InterPro" id="IPR036291">
    <property type="entry name" value="NAD(P)-bd_dom_sf"/>
</dbReference>
<protein>
    <recommendedName>
        <fullName evidence="3">Gfo/Idh/MocA-like oxidoreductase N-terminal domain-containing protein</fullName>
    </recommendedName>
</protein>
<dbReference type="Proteomes" id="UP001500121">
    <property type="component" value="Unassembled WGS sequence"/>
</dbReference>
<evidence type="ECO:0000259" key="3">
    <source>
        <dbReference type="Pfam" id="PF01408"/>
    </source>
</evidence>
<dbReference type="PANTHER" id="PTHR43818:SF11">
    <property type="entry name" value="BCDNA.GH03377"/>
    <property type="match status" value="1"/>
</dbReference>
<evidence type="ECO:0000256" key="2">
    <source>
        <dbReference type="SAM" id="MobiDB-lite"/>
    </source>
</evidence>
<accession>A0ABP8YRR3</accession>
<dbReference type="EMBL" id="BAABLP010000001">
    <property type="protein sequence ID" value="GAA4735497.1"/>
    <property type="molecule type" value="Genomic_DNA"/>
</dbReference>
<feature type="domain" description="Gfo/Idh/MocA-like oxidoreductase N-terminal" evidence="3">
    <location>
        <begin position="33"/>
        <end position="139"/>
    </location>
</feature>
<proteinExistence type="predicted"/>
<sequence length="388" mass="42207">MTEQQGAGRRVVSPAQTTASVRTRGLERPPRSRYAVIGSGWRSTVYLRLAHLLPEVFEATGVLTRRSESTERIDRDFGVRTHGTVEALLAADRPDFVVLSVPWPVTPELTRTLVAAGVPVLAETPPAPDLDGMRSLWADVGASGLVQVAEQYAFMPLHAARLALTREGLIGTPGSVQISSTHLYHVVAMMRAFLDVGREPTAVASRTFTAPLVDPITPQGWTHDLEQKRARTILSTIDFGGDRMGLYDFTDGQWWNPVRPDHLTVRGATGEIHDETVVRMLDATTPVTSRIERAATGIGMNYEGLDLTHLSFEGRPVFRNRFAGAALSDDDIGTAELLARTGAWARQEGPAPYPLADGMHDHHVGIAIEQAAETGEVVRTGEEPWTAG</sequence>
<keyword evidence="1" id="KW-0560">Oxidoreductase</keyword>
<comment type="caution">
    <text evidence="4">The sequence shown here is derived from an EMBL/GenBank/DDBJ whole genome shotgun (WGS) entry which is preliminary data.</text>
</comment>
<dbReference type="SUPFAM" id="SSF51735">
    <property type="entry name" value="NAD(P)-binding Rossmann-fold domains"/>
    <property type="match status" value="1"/>
</dbReference>
<reference evidence="5" key="1">
    <citation type="journal article" date="2019" name="Int. J. Syst. Evol. Microbiol.">
        <title>The Global Catalogue of Microorganisms (GCM) 10K type strain sequencing project: providing services to taxonomists for standard genome sequencing and annotation.</title>
        <authorList>
            <consortium name="The Broad Institute Genomics Platform"/>
            <consortium name="The Broad Institute Genome Sequencing Center for Infectious Disease"/>
            <person name="Wu L."/>
            <person name="Ma J."/>
        </authorList>
    </citation>
    <scope>NUCLEOTIDE SEQUENCE [LARGE SCALE GENOMIC DNA]</scope>
    <source>
        <strain evidence="5">JCM 19015</strain>
    </source>
</reference>
<name>A0ABP8YRR3_9MICO</name>
<dbReference type="Gene3D" id="3.40.50.720">
    <property type="entry name" value="NAD(P)-binding Rossmann-like Domain"/>
    <property type="match status" value="1"/>
</dbReference>
<evidence type="ECO:0000256" key="1">
    <source>
        <dbReference type="ARBA" id="ARBA00023002"/>
    </source>
</evidence>